<dbReference type="EMBL" id="JANUAE010000017">
    <property type="protein sequence ID" value="MCS3711743.1"/>
    <property type="molecule type" value="Genomic_DNA"/>
</dbReference>
<dbReference type="AlphaFoldDB" id="A0A9X2QAK6"/>
<dbReference type="GO" id="GO:0005886">
    <property type="term" value="C:plasma membrane"/>
    <property type="evidence" value="ECO:0007669"/>
    <property type="project" value="UniProtKB-SubCell"/>
</dbReference>
<comment type="subcellular location">
    <subcellularLocation>
        <location evidence="1">Cell membrane</location>
        <topology evidence="1">Multi-pass membrane protein</topology>
    </subcellularLocation>
</comment>
<feature type="transmembrane region" description="Helical" evidence="9">
    <location>
        <begin position="324"/>
        <end position="343"/>
    </location>
</feature>
<keyword evidence="5 9" id="KW-0812">Transmembrane</keyword>
<evidence type="ECO:0000256" key="4">
    <source>
        <dbReference type="ARBA" id="ARBA00022475"/>
    </source>
</evidence>
<organism evidence="10 12">
    <name type="scientific">Salinibacter ruber</name>
    <dbReference type="NCBI Taxonomy" id="146919"/>
    <lineage>
        <taxon>Bacteria</taxon>
        <taxon>Pseudomonadati</taxon>
        <taxon>Rhodothermota</taxon>
        <taxon>Rhodothermia</taxon>
        <taxon>Rhodothermales</taxon>
        <taxon>Salinibacteraceae</taxon>
        <taxon>Salinibacter</taxon>
    </lineage>
</organism>
<evidence type="ECO:0000313" key="12">
    <source>
        <dbReference type="Proteomes" id="UP001155057"/>
    </source>
</evidence>
<keyword evidence="7 9" id="KW-0472">Membrane</keyword>
<feature type="transmembrane region" description="Helical" evidence="9">
    <location>
        <begin position="95"/>
        <end position="112"/>
    </location>
</feature>
<name>A0A9X2QAK6_9BACT</name>
<dbReference type="RefSeq" id="WP_043552263.1">
    <property type="nucleotide sequence ID" value="NZ_JANTZA010000004.1"/>
</dbReference>
<feature type="transmembrane region" description="Helical" evidence="9">
    <location>
        <begin position="350"/>
        <end position="370"/>
    </location>
</feature>
<dbReference type="Proteomes" id="UP001155144">
    <property type="component" value="Unassembled WGS sequence"/>
</dbReference>
<keyword evidence="6 9" id="KW-1133">Transmembrane helix</keyword>
<sequence>MPPDSPSSDSSESSDSVVPLDPSDASSPGSSASASRLERLRRVAFEAVLVAGGVVLFLVMLYEMHTPPPENGFLSPALVGLAGVVLLWPLRGHKAVRALLLSGGLLLLLWTLDKVSRVLVPFAAVYLLAYLLNPLVERLRERYQVPRWLPSLVVTSLVVGVFVLFILILAPNIANQAQALSDRVLGTVQTLRAWLEASTVLDALEGAGLLQKQEVIAQLQALIKEQAGRLPSAAENLVASLGSFLGVVTLLALVPVILFYTLKDYPTVQSGLVDLFPTAGGRRDYLVEAGSIVGRYFRGQLLISIIATINVSVLLFLFDIPFWLLIGLLAGLLNLIPQIGALITMVVGALVALILGSWVKAVIVIAVLLGESLLEQSVLTPNILSYQVGLHPLLVLFSLLVFGTLLGVFGLLIAVPMTAILMTGYRAFREELTLDLSEYGAP</sequence>
<feature type="transmembrane region" description="Helical" evidence="9">
    <location>
        <begin position="390"/>
        <end position="421"/>
    </location>
</feature>
<reference evidence="10" key="1">
    <citation type="submission" date="2022-08" db="EMBL/GenBank/DDBJ databases">
        <title>Genomic Encyclopedia of Type Strains, Phase V (KMG-V): Genome sequencing to study the core and pangenomes of soil and plant-associated prokaryotes.</title>
        <authorList>
            <person name="Whitman W."/>
        </authorList>
    </citation>
    <scope>NUCLEOTIDE SEQUENCE</scope>
    <source>
        <strain evidence="11">SP3026</strain>
        <strain evidence="10">SP3049</strain>
    </source>
</reference>
<dbReference type="EMBL" id="JANUBL010000002">
    <property type="protein sequence ID" value="MCS4120939.1"/>
    <property type="molecule type" value="Genomic_DNA"/>
</dbReference>
<evidence type="ECO:0000256" key="6">
    <source>
        <dbReference type="ARBA" id="ARBA00022989"/>
    </source>
</evidence>
<gene>
    <name evidence="11" type="ORF">GGP45_001281</name>
    <name evidence="10" type="ORF">GGP61_003378</name>
</gene>
<feature type="transmembrane region" description="Helical" evidence="9">
    <location>
        <begin position="301"/>
        <end position="318"/>
    </location>
</feature>
<evidence type="ECO:0000256" key="7">
    <source>
        <dbReference type="ARBA" id="ARBA00023136"/>
    </source>
</evidence>
<dbReference type="PANTHER" id="PTHR21716">
    <property type="entry name" value="TRANSMEMBRANE PROTEIN"/>
    <property type="match status" value="1"/>
</dbReference>
<dbReference type="InterPro" id="IPR002549">
    <property type="entry name" value="AI-2E-like"/>
</dbReference>
<feature type="transmembrane region" description="Helical" evidence="9">
    <location>
        <begin position="118"/>
        <end position="136"/>
    </location>
</feature>
<evidence type="ECO:0000256" key="9">
    <source>
        <dbReference type="SAM" id="Phobius"/>
    </source>
</evidence>
<comment type="similarity">
    <text evidence="2">Belongs to the autoinducer-2 exporter (AI-2E) (TC 2.A.86) family.</text>
</comment>
<accession>A0A9X2QAK6</accession>
<evidence type="ECO:0000256" key="2">
    <source>
        <dbReference type="ARBA" id="ARBA00009773"/>
    </source>
</evidence>
<evidence type="ECO:0000256" key="5">
    <source>
        <dbReference type="ARBA" id="ARBA00022692"/>
    </source>
</evidence>
<feature type="transmembrane region" description="Helical" evidence="9">
    <location>
        <begin position="43"/>
        <end position="61"/>
    </location>
</feature>
<evidence type="ECO:0000313" key="10">
    <source>
        <dbReference type="EMBL" id="MCS3711743.1"/>
    </source>
</evidence>
<evidence type="ECO:0000313" key="11">
    <source>
        <dbReference type="EMBL" id="MCS4120939.1"/>
    </source>
</evidence>
<proteinExistence type="inferred from homology"/>
<comment type="caution">
    <text evidence="10">The sequence shown here is derived from an EMBL/GenBank/DDBJ whole genome shotgun (WGS) entry which is preliminary data.</text>
</comment>
<evidence type="ECO:0000256" key="8">
    <source>
        <dbReference type="SAM" id="MobiDB-lite"/>
    </source>
</evidence>
<dbReference type="PANTHER" id="PTHR21716:SF53">
    <property type="entry name" value="PERMEASE PERM-RELATED"/>
    <property type="match status" value="1"/>
</dbReference>
<feature type="region of interest" description="Disordered" evidence="8">
    <location>
        <begin position="1"/>
        <end position="32"/>
    </location>
</feature>
<feature type="transmembrane region" description="Helical" evidence="9">
    <location>
        <begin position="148"/>
        <end position="170"/>
    </location>
</feature>
<keyword evidence="3" id="KW-0813">Transport</keyword>
<feature type="transmembrane region" description="Helical" evidence="9">
    <location>
        <begin position="237"/>
        <end position="262"/>
    </location>
</feature>
<evidence type="ECO:0000256" key="1">
    <source>
        <dbReference type="ARBA" id="ARBA00004651"/>
    </source>
</evidence>
<keyword evidence="4" id="KW-1003">Cell membrane</keyword>
<feature type="transmembrane region" description="Helical" evidence="9">
    <location>
        <begin position="73"/>
        <end position="90"/>
    </location>
</feature>
<evidence type="ECO:0000256" key="3">
    <source>
        <dbReference type="ARBA" id="ARBA00022448"/>
    </source>
</evidence>
<dbReference type="Pfam" id="PF01594">
    <property type="entry name" value="AI-2E_transport"/>
    <property type="match status" value="1"/>
</dbReference>
<dbReference type="Proteomes" id="UP001155057">
    <property type="component" value="Unassembled WGS sequence"/>
</dbReference>
<protein>
    <submittedName>
        <fullName evidence="10">PurR-regulated permease PerM</fullName>
    </submittedName>
</protein>